<protein>
    <submittedName>
        <fullName evidence="1">Uncharacterized protein</fullName>
    </submittedName>
</protein>
<proteinExistence type="predicted"/>
<gene>
    <name evidence="1" type="ordered locus">MmarC6_0952</name>
</gene>
<dbReference type="eggNOG" id="arCOG05057">
    <property type="taxonomic scope" value="Archaea"/>
</dbReference>
<evidence type="ECO:0000313" key="1">
    <source>
        <dbReference type="EMBL" id="ABX01767.1"/>
    </source>
</evidence>
<dbReference type="EMBL" id="CP000867">
    <property type="protein sequence ID" value="ABX01767.1"/>
    <property type="molecule type" value="Genomic_DNA"/>
</dbReference>
<name>A9A8U4_METM6</name>
<dbReference type="HOGENOM" id="CLU_015662_0_0_2"/>
<organism evidence="1">
    <name type="scientific">Methanococcus maripaludis (strain C6 / ATCC BAA-1332)</name>
    <dbReference type="NCBI Taxonomy" id="444158"/>
    <lineage>
        <taxon>Archaea</taxon>
        <taxon>Methanobacteriati</taxon>
        <taxon>Methanobacteriota</taxon>
        <taxon>Methanomada group</taxon>
        <taxon>Methanococci</taxon>
        <taxon>Methanococcales</taxon>
        <taxon>Methanococcaceae</taxon>
        <taxon>Methanococcus</taxon>
    </lineage>
</organism>
<dbReference type="STRING" id="444158.MmarC6_0952"/>
<dbReference type="AlphaFoldDB" id="A9A8U4"/>
<dbReference type="KEGG" id="mmx:MmarC6_0952"/>
<accession>A9A8U4</accession>
<dbReference type="OrthoDB" id="65851at2157"/>
<reference evidence="1" key="1">
    <citation type="submission" date="2007-10" db="EMBL/GenBank/DDBJ databases">
        <title>Complete sequence of Methanococcus maripaludis C6.</title>
        <authorList>
            <consortium name="US DOE Joint Genome Institute"/>
            <person name="Copeland A."/>
            <person name="Lucas S."/>
            <person name="Lapidus A."/>
            <person name="Barry K."/>
            <person name="Glavina del Rio T."/>
            <person name="Dalin E."/>
            <person name="Tice H."/>
            <person name="Pitluck S."/>
            <person name="Clum A."/>
            <person name="Schmutz J."/>
            <person name="Larimer F."/>
            <person name="Land M."/>
            <person name="Hauser L."/>
            <person name="Kyrpides N."/>
            <person name="Mikhailova N."/>
            <person name="Sieprawska-Lupa M."/>
            <person name="Whitman W.B."/>
            <person name="Richardson P."/>
        </authorList>
    </citation>
    <scope>NUCLEOTIDE SEQUENCE [LARGE SCALE GENOMIC DNA]</scope>
    <source>
        <strain evidence="1">C6</strain>
    </source>
</reference>
<sequence>MRKTTILILVLLFTVSVNYAEDDEGISIYKIWGVGDNPDSSEIYVDPSTPLLYVGLVNNDPYQRNVKVKATYEGNYFESTILPLSPNTHYEKIVEIRLEFDEVGQHEIDITLIDENGKEVDSKEITVTAVNPIDVKNVTCQDSYISDSIPNFEVVNSNWFTVTLESNYRAQTDYEVKTWISVVSKDYDGDTNENEEDEDILYNGKDDTKLVYVPYHSENEISFKIPKITTDEDEFKIQVHTEVMGLHDYTNDLEETELVKTAGTISYNYKQTTKTYQFPTQVVSYSLFNNINGSNSEMVKNYYQTSKIYDETIENALNSIIGKTGVLPRAYVNDDPYLSILKINLQNRYDDDQTVTVVLESSSGCKSEKTVELKENDVETLYMPLFLKLADNGDFKITTYSNKYYIYESEEDVDIEPEIVSPVQIYNISYPVDDAIISATDNSGCVFVGKNYIMNVTLKNNYNRTLIGKLYIGNHYDEDNTYEDGVFETSEPITFKLSPKEKNTYSIDLKFNREVNGLIEAVTYTEGAAVDEDDDNAGYSTMIHFDAYNIMDVRKVWYNNTILPKIATINKNGALFVNYPLAGFNNSCVASFESRVSKDVTYKMWVEVYDSNGDLKATSDKKNVLVKAKTSNGNLQTADFDIFFKEGFIGYTLFHAVPLTDFEDVDIFYTEGSGTVSKDINPLAPVGRYSSIDLLNAIPTSTNKVTEVVAPIKIDDMSYTEHSLDVVISSGLSSIYPVNLTYFYKVTISNDNETIYKSPTYGDIIHSAESKPLKIKLGDTDGEKYNIVFEVEIPDFAMESGKYYSMILKKSLTIYENQEIVIEEVTTNESEIQVIKDIVEETTEETSDSENQSSNINENNGIIDGIMDTIGAIASRIPIIRNFV</sequence>